<feature type="transmembrane region" description="Helical" evidence="14">
    <location>
        <begin position="363"/>
        <end position="388"/>
    </location>
</feature>
<feature type="transmembrane region" description="Helical" evidence="14">
    <location>
        <begin position="300"/>
        <end position="320"/>
    </location>
</feature>
<sequence>MHWRKLMATAVNYCPSDRPERAPGSFVECMPNCIHYIPRAEQSRFAAGCQVFLVHPARLGAPEKWRSMHAREVRGNNIIPSPGLQAPHSCGRKSFERMELLEADRTCARAPPECSSFAAASEYRKNYGTSASSQPFPPGAPQPNPSEQPPQQRSIIYCVHGQLANSCCELPNELSIRKIDSLCAPVRRPSGWHPGGSEGTSSRLNKKVISFQLTLFNESVTFGQKLAQSKNRWKENHCYDTQSAKELKRERRIEENAIGILLQMAAGASEVEGRDTISGGRAHCHKPRTEGIDKIARKKLLLASALCVIFMIAEIIGGIYSNSLAIATDAAHLMADLASFMISLLALWIAARPSTKRLSFGWYRAEVIGALVSVLMIWVVTAILFYLAVLRTIHRDFELDGEVMLITSGLGILVNVIMGATLHHHGHSHAGGGAGHHHEEEENINVRAAFVHVLSDFVQSLGVFIAALVIYFKPEWNIIDPICTFVFSLLVLITTITIMRDAIVVLMEGTPKYLDYTEVMQTFLQIEGVVRVHNLRIWALSINKIALAAHLAVEPKTNTELVLREATQTVHAKYRFFETTLQIEEFQPDMEDCNQCSNPI</sequence>
<keyword evidence="10 14" id="KW-0472">Membrane</keyword>
<dbReference type="STRING" id="41427.A0A182JKA9"/>
<feature type="domain" description="Cation efflux protein cytoplasmic" evidence="16">
    <location>
        <begin position="512"/>
        <end position="585"/>
    </location>
</feature>
<dbReference type="InterPro" id="IPR027470">
    <property type="entry name" value="Cation_efflux_CTD"/>
</dbReference>
<evidence type="ECO:0000256" key="14">
    <source>
        <dbReference type="SAM" id="Phobius"/>
    </source>
</evidence>
<evidence type="ECO:0000313" key="17">
    <source>
        <dbReference type="EnsemblMetazoa" id="AATE019665-PA.1"/>
    </source>
</evidence>
<dbReference type="NCBIfam" id="TIGR01297">
    <property type="entry name" value="CDF"/>
    <property type="match status" value="1"/>
</dbReference>
<dbReference type="InterPro" id="IPR027469">
    <property type="entry name" value="Cation_efflux_TMD_sf"/>
</dbReference>
<evidence type="ECO:0000256" key="3">
    <source>
        <dbReference type="ARBA" id="ARBA00022448"/>
    </source>
</evidence>
<comment type="catalytic activity">
    <reaction evidence="12">
        <text>Zn(2+)(in) + 2 H(+)(out) = Zn(2+)(out) + 2 H(+)(in)</text>
        <dbReference type="Rhea" id="RHEA:72627"/>
        <dbReference type="ChEBI" id="CHEBI:15378"/>
        <dbReference type="ChEBI" id="CHEBI:29105"/>
    </reaction>
</comment>
<keyword evidence="4 14" id="KW-0812">Transmembrane</keyword>
<keyword evidence="3" id="KW-0813">Transport</keyword>
<evidence type="ECO:0000256" key="6">
    <source>
        <dbReference type="ARBA" id="ARBA00022833"/>
    </source>
</evidence>
<accession>A0A182JKA9</accession>
<evidence type="ECO:0000256" key="2">
    <source>
        <dbReference type="ARBA" id="ARBA00008873"/>
    </source>
</evidence>
<dbReference type="VEuPathDB" id="VectorBase:AATE019665"/>
<dbReference type="GO" id="GO:0005886">
    <property type="term" value="C:plasma membrane"/>
    <property type="evidence" value="ECO:0007669"/>
    <property type="project" value="TreeGrafter"/>
</dbReference>
<reference evidence="17" key="1">
    <citation type="submission" date="2022-08" db="UniProtKB">
        <authorList>
            <consortium name="EnsemblMetazoa"/>
        </authorList>
    </citation>
    <scope>IDENTIFICATION</scope>
    <source>
        <strain evidence="17">EBRO</strain>
    </source>
</reference>
<dbReference type="EnsemblMetazoa" id="AATE019665-RA">
    <property type="protein sequence ID" value="AATE019665-PA.1"/>
    <property type="gene ID" value="AATE019665"/>
</dbReference>
<keyword evidence="5" id="KW-0479">Metal-binding</keyword>
<keyword evidence="7" id="KW-0864">Zinc transport</keyword>
<dbReference type="AlphaFoldDB" id="A0A182JKA9"/>
<feature type="domain" description="Cation efflux protein transmembrane" evidence="15">
    <location>
        <begin position="300"/>
        <end position="507"/>
    </location>
</feature>
<feature type="transmembrane region" description="Helical" evidence="14">
    <location>
        <begin position="449"/>
        <end position="472"/>
    </location>
</feature>
<dbReference type="PANTHER" id="PTHR11562">
    <property type="entry name" value="CATION EFFLUX PROTEIN/ ZINC TRANSPORTER"/>
    <property type="match status" value="1"/>
</dbReference>
<protein>
    <recommendedName>
        <fullName evidence="18">Cation efflux protein cytoplasmic domain-containing protein</fullName>
    </recommendedName>
</protein>
<evidence type="ECO:0000256" key="4">
    <source>
        <dbReference type="ARBA" id="ARBA00022692"/>
    </source>
</evidence>
<evidence type="ECO:0000256" key="11">
    <source>
        <dbReference type="ARBA" id="ARBA00023329"/>
    </source>
</evidence>
<dbReference type="Gene3D" id="1.20.1510.10">
    <property type="entry name" value="Cation efflux protein transmembrane domain"/>
    <property type="match status" value="1"/>
</dbReference>
<keyword evidence="9" id="KW-0406">Ion transport</keyword>
<comment type="subcellular location">
    <subcellularLocation>
        <location evidence="1">Cytoplasmic vesicle</location>
        <location evidence="1">Secretory vesicle membrane</location>
        <topology evidence="1">Multi-pass membrane protein</topology>
    </subcellularLocation>
</comment>
<dbReference type="FunFam" id="1.20.1510.10:FF:000002">
    <property type="entry name" value="zinc transporter 3 isoform X1"/>
    <property type="match status" value="1"/>
</dbReference>
<evidence type="ECO:0000256" key="5">
    <source>
        <dbReference type="ARBA" id="ARBA00022723"/>
    </source>
</evidence>
<dbReference type="GO" id="GO:0030658">
    <property type="term" value="C:transport vesicle membrane"/>
    <property type="evidence" value="ECO:0007669"/>
    <property type="project" value="UniProtKB-SubCell"/>
</dbReference>
<dbReference type="GO" id="GO:0010043">
    <property type="term" value="P:response to zinc ion"/>
    <property type="evidence" value="ECO:0007669"/>
    <property type="project" value="TreeGrafter"/>
</dbReference>
<dbReference type="GO" id="GO:0046872">
    <property type="term" value="F:metal ion binding"/>
    <property type="evidence" value="ECO:0007669"/>
    <property type="project" value="UniProtKB-KW"/>
</dbReference>
<evidence type="ECO:0000256" key="7">
    <source>
        <dbReference type="ARBA" id="ARBA00022906"/>
    </source>
</evidence>
<dbReference type="Pfam" id="PF16916">
    <property type="entry name" value="ZT_dimer"/>
    <property type="match status" value="1"/>
</dbReference>
<comment type="similarity">
    <text evidence="2">Belongs to the cation diffusion facilitator (CDF) transporter (TC 2.A.4) family. SLC30A subfamily.</text>
</comment>
<evidence type="ECO:0000256" key="10">
    <source>
        <dbReference type="ARBA" id="ARBA00023136"/>
    </source>
</evidence>
<evidence type="ECO:0000256" key="12">
    <source>
        <dbReference type="ARBA" id="ARBA00048349"/>
    </source>
</evidence>
<keyword evidence="11" id="KW-0968">Cytoplasmic vesicle</keyword>
<dbReference type="SUPFAM" id="SSF161111">
    <property type="entry name" value="Cation efflux protein transmembrane domain-like"/>
    <property type="match status" value="1"/>
</dbReference>
<evidence type="ECO:0000256" key="8">
    <source>
        <dbReference type="ARBA" id="ARBA00022989"/>
    </source>
</evidence>
<feature type="transmembrane region" description="Helical" evidence="14">
    <location>
        <begin position="332"/>
        <end position="351"/>
    </location>
</feature>
<dbReference type="PANTHER" id="PTHR11562:SF17">
    <property type="entry name" value="RE54080P-RELATED"/>
    <property type="match status" value="1"/>
</dbReference>
<dbReference type="InterPro" id="IPR002524">
    <property type="entry name" value="Cation_efflux"/>
</dbReference>
<evidence type="ECO:0000256" key="13">
    <source>
        <dbReference type="SAM" id="MobiDB-lite"/>
    </source>
</evidence>
<dbReference type="InterPro" id="IPR058533">
    <property type="entry name" value="Cation_efflux_TM"/>
</dbReference>
<feature type="region of interest" description="Disordered" evidence="13">
    <location>
        <begin position="128"/>
        <end position="151"/>
    </location>
</feature>
<keyword evidence="8 14" id="KW-1133">Transmembrane helix</keyword>
<dbReference type="Pfam" id="PF01545">
    <property type="entry name" value="Cation_efflux"/>
    <property type="match status" value="1"/>
</dbReference>
<feature type="transmembrane region" description="Helical" evidence="14">
    <location>
        <begin position="403"/>
        <end position="422"/>
    </location>
</feature>
<evidence type="ECO:0008006" key="18">
    <source>
        <dbReference type="Google" id="ProtNLM"/>
    </source>
</evidence>
<evidence type="ECO:0000256" key="9">
    <source>
        <dbReference type="ARBA" id="ARBA00023065"/>
    </source>
</evidence>
<proteinExistence type="inferred from homology"/>
<keyword evidence="6" id="KW-0862">Zinc</keyword>
<feature type="compositionally biased region" description="Pro residues" evidence="13">
    <location>
        <begin position="135"/>
        <end position="148"/>
    </location>
</feature>
<name>A0A182JKA9_ANOAO</name>
<evidence type="ECO:0000259" key="15">
    <source>
        <dbReference type="Pfam" id="PF01545"/>
    </source>
</evidence>
<evidence type="ECO:0000256" key="1">
    <source>
        <dbReference type="ARBA" id="ARBA00004638"/>
    </source>
</evidence>
<dbReference type="GO" id="GO:0005385">
    <property type="term" value="F:zinc ion transmembrane transporter activity"/>
    <property type="evidence" value="ECO:0007669"/>
    <property type="project" value="UniProtKB-ARBA"/>
</dbReference>
<dbReference type="InterPro" id="IPR050681">
    <property type="entry name" value="CDF/SLC30A"/>
</dbReference>
<organism evidence="17">
    <name type="scientific">Anopheles atroparvus</name>
    <name type="common">European mosquito</name>
    <dbReference type="NCBI Taxonomy" id="41427"/>
    <lineage>
        <taxon>Eukaryota</taxon>
        <taxon>Metazoa</taxon>
        <taxon>Ecdysozoa</taxon>
        <taxon>Arthropoda</taxon>
        <taxon>Hexapoda</taxon>
        <taxon>Insecta</taxon>
        <taxon>Pterygota</taxon>
        <taxon>Neoptera</taxon>
        <taxon>Endopterygota</taxon>
        <taxon>Diptera</taxon>
        <taxon>Nematocera</taxon>
        <taxon>Culicoidea</taxon>
        <taxon>Culicidae</taxon>
        <taxon>Anophelinae</taxon>
        <taxon>Anopheles</taxon>
    </lineage>
</organism>
<feature type="transmembrane region" description="Helical" evidence="14">
    <location>
        <begin position="478"/>
        <end position="499"/>
    </location>
</feature>
<evidence type="ECO:0000259" key="16">
    <source>
        <dbReference type="Pfam" id="PF16916"/>
    </source>
</evidence>